<protein>
    <submittedName>
        <fullName evidence="1">Uncharacterized protein</fullName>
    </submittedName>
</protein>
<sequence length="285" mass="32393">MNLKELNELSEGCYEFAFFDDCSENLIITFSPTSSFFLYNREMNAKKLCIISTQPNYYLLNPGSTCKLIAKFLQNIKVKNIILLGSSKAGFASILWADLLKRVLNNRNINIFSLAFSPQTQLYPFNENLGFPSYQKFYLGLERNPAMKKCAEKYGNLADFLKDSTLEGLIIYPSDHKTDREEALKLSSNNITLHSIPSPIHGTIFPFMSDVTKKANAEKLVNKLYQNAEKDPDLKSTLPEEQNILLSIIMKIEAPSLEDLCNSLFLYMSNKKEYLILNRFGLGTA</sequence>
<name>A0ABU7ZGN1_9PAST</name>
<comment type="caution">
    <text evidence="1">The sequence shown here is derived from an EMBL/GenBank/DDBJ whole genome shotgun (WGS) entry which is preliminary data.</text>
</comment>
<proteinExistence type="predicted"/>
<evidence type="ECO:0000313" key="2">
    <source>
        <dbReference type="Proteomes" id="UP001432017"/>
    </source>
</evidence>
<dbReference type="EMBL" id="JBAJJM010000012">
    <property type="protein sequence ID" value="MEG9476344.1"/>
    <property type="molecule type" value="Genomic_DNA"/>
</dbReference>
<keyword evidence="2" id="KW-1185">Reference proteome</keyword>
<gene>
    <name evidence="1" type="ORF">V6W77_08670</name>
</gene>
<organism evidence="1 2">
    <name type="scientific">Mannheimia indoligenes</name>
    <dbReference type="NCBI Taxonomy" id="3103145"/>
    <lineage>
        <taxon>Bacteria</taxon>
        <taxon>Pseudomonadati</taxon>
        <taxon>Pseudomonadota</taxon>
        <taxon>Gammaproteobacteria</taxon>
        <taxon>Pasteurellales</taxon>
        <taxon>Pasteurellaceae</taxon>
        <taxon>Mannheimia</taxon>
    </lineage>
</organism>
<dbReference type="RefSeq" id="WP_334254414.1">
    <property type="nucleotide sequence ID" value="NZ_JBAJJM010000012.1"/>
</dbReference>
<dbReference type="Proteomes" id="UP001432017">
    <property type="component" value="Unassembled WGS sequence"/>
</dbReference>
<evidence type="ECO:0000313" key="1">
    <source>
        <dbReference type="EMBL" id="MEG9476344.1"/>
    </source>
</evidence>
<reference evidence="1" key="1">
    <citation type="submission" date="2023-12" db="EMBL/GenBank/DDBJ databases">
        <title>Mannheima indologenes sp. nov. proposed for Clade V organisms of Mannheimia.</title>
        <authorList>
            <person name="Christensen H."/>
        </authorList>
    </citation>
    <scope>NUCLEOTIDE SEQUENCE</scope>
    <source>
        <strain evidence="1">M14.4</strain>
    </source>
</reference>
<accession>A0ABU7ZGN1</accession>